<proteinExistence type="predicted"/>
<sequence length="160" mass="18545">MRHSMKLSRRGWNNVLILAILAFIAVINAPSVLREHFGLGQTSALPYVLDPNEKPVALHFAQWSVENTNNEWQSTRQLSVEPLQAALRWTELTGTSVDQATYNKLKDNLPPARTLEVWYSNVEEPARITFYQTPSFWLLQNWEKEWVAVSVDKQYLFPFL</sequence>
<gene>
    <name evidence="1" type="ORF">VIBNI_A3696</name>
</gene>
<reference evidence="1 2" key="1">
    <citation type="journal article" date="2013" name="ISME J.">
        <title>Comparative genomics of pathogenic lineages of Vibrio nigripulchritudo identifies virulence-associated traits.</title>
        <authorList>
            <person name="Goudenege D."/>
            <person name="Labreuche Y."/>
            <person name="Krin E."/>
            <person name="Ansquer D."/>
            <person name="Mangenot S."/>
            <person name="Calteau A."/>
            <person name="Medigue C."/>
            <person name="Mazel D."/>
            <person name="Polz M.F."/>
            <person name="Le Roux F."/>
        </authorList>
    </citation>
    <scope>NUCLEOTIDE SEQUENCE [LARGE SCALE GENOMIC DNA]</scope>
    <source>
        <strain evidence="2">SnF1</strain>
    </source>
</reference>
<dbReference type="PATRIC" id="fig|1260221.3.peg.3509"/>
<dbReference type="AlphaFoldDB" id="U4KAC9"/>
<dbReference type="KEGG" id="vni:VIBNI_A3696"/>
<evidence type="ECO:0000313" key="1">
    <source>
        <dbReference type="EMBL" id="CCO59662.1"/>
    </source>
</evidence>
<evidence type="ECO:0000313" key="2">
    <source>
        <dbReference type="Proteomes" id="UP000016895"/>
    </source>
</evidence>
<keyword evidence="2" id="KW-1185">Reference proteome</keyword>
<name>U4KAC9_9VIBR</name>
<dbReference type="Proteomes" id="UP000016895">
    <property type="component" value="Chromosome 1"/>
</dbReference>
<dbReference type="EMBL" id="FO203526">
    <property type="protein sequence ID" value="CCO59662.1"/>
    <property type="molecule type" value="Genomic_DNA"/>
</dbReference>
<accession>U4KAC9</accession>
<organism evidence="1 2">
    <name type="scientific">Vibrio nigripulchritudo</name>
    <dbReference type="NCBI Taxonomy" id="28173"/>
    <lineage>
        <taxon>Bacteria</taxon>
        <taxon>Pseudomonadati</taxon>
        <taxon>Pseudomonadota</taxon>
        <taxon>Gammaproteobacteria</taxon>
        <taxon>Vibrionales</taxon>
        <taxon>Vibrionaceae</taxon>
        <taxon>Vibrio</taxon>
    </lineage>
</organism>
<protein>
    <submittedName>
        <fullName evidence="1">Uncharacterized protein</fullName>
    </submittedName>
</protein>